<proteinExistence type="predicted"/>
<keyword evidence="2" id="KW-1185">Reference proteome</keyword>
<dbReference type="Proteomes" id="UP000789901">
    <property type="component" value="Unassembled WGS sequence"/>
</dbReference>
<feature type="non-terminal residue" evidence="1">
    <location>
        <position position="40"/>
    </location>
</feature>
<accession>A0ABN7XGH9</accession>
<evidence type="ECO:0000313" key="2">
    <source>
        <dbReference type="Proteomes" id="UP000789901"/>
    </source>
</evidence>
<protein>
    <submittedName>
        <fullName evidence="1">31287_t:CDS:1</fullName>
    </submittedName>
</protein>
<evidence type="ECO:0000313" key="1">
    <source>
        <dbReference type="EMBL" id="CAG8853329.1"/>
    </source>
</evidence>
<reference evidence="1 2" key="1">
    <citation type="submission" date="2021-06" db="EMBL/GenBank/DDBJ databases">
        <authorList>
            <person name="Kallberg Y."/>
            <person name="Tangrot J."/>
            <person name="Rosling A."/>
        </authorList>
    </citation>
    <scope>NUCLEOTIDE SEQUENCE [LARGE SCALE GENOMIC DNA]</scope>
    <source>
        <strain evidence="1 2">120-4 pot B 10/14</strain>
    </source>
</reference>
<name>A0ABN7XGH9_GIGMA</name>
<gene>
    <name evidence="1" type="ORF">GMARGA_LOCUS42150</name>
</gene>
<organism evidence="1 2">
    <name type="scientific">Gigaspora margarita</name>
    <dbReference type="NCBI Taxonomy" id="4874"/>
    <lineage>
        <taxon>Eukaryota</taxon>
        <taxon>Fungi</taxon>
        <taxon>Fungi incertae sedis</taxon>
        <taxon>Mucoromycota</taxon>
        <taxon>Glomeromycotina</taxon>
        <taxon>Glomeromycetes</taxon>
        <taxon>Diversisporales</taxon>
        <taxon>Gigasporaceae</taxon>
        <taxon>Gigaspora</taxon>
    </lineage>
</organism>
<dbReference type="EMBL" id="CAJVQB010122693">
    <property type="protein sequence ID" value="CAG8853329.1"/>
    <property type="molecule type" value="Genomic_DNA"/>
</dbReference>
<sequence>MGNTIDEEQALEWMTPMIKEVLASTTRTQKFNYENQKKLV</sequence>
<comment type="caution">
    <text evidence="1">The sequence shown here is derived from an EMBL/GenBank/DDBJ whole genome shotgun (WGS) entry which is preliminary data.</text>
</comment>